<reference evidence="1 2" key="1">
    <citation type="submission" date="2018-06" db="EMBL/GenBank/DDBJ databases">
        <title>Genomic Encyclopedia of Type Strains, Phase I: the one thousand microbial genomes (KMG-I) project.</title>
        <authorList>
            <person name="Kyrpides N."/>
        </authorList>
    </citation>
    <scope>NUCLEOTIDE SEQUENCE [LARGE SCALE GENOMIC DNA]</scope>
    <source>
        <strain evidence="1 2">DSM 19573</strain>
    </source>
</reference>
<evidence type="ECO:0000313" key="1">
    <source>
        <dbReference type="EMBL" id="PYG84880.1"/>
    </source>
</evidence>
<gene>
    <name evidence="1" type="ORF">LY28_03501</name>
</gene>
<proteinExistence type="predicted"/>
<protein>
    <submittedName>
        <fullName evidence="1">Uncharacterized protein</fullName>
    </submittedName>
</protein>
<dbReference type="AlphaFoldDB" id="A0A318XID8"/>
<dbReference type="Proteomes" id="UP000248132">
    <property type="component" value="Unassembled WGS sequence"/>
</dbReference>
<accession>A0A318XID8</accession>
<dbReference type="RefSeq" id="WP_110463455.1">
    <property type="nucleotide sequence ID" value="NZ_QKMR01000029.1"/>
</dbReference>
<organism evidence="1 2">
    <name type="scientific">Ruminiclostridium sufflavum DSM 19573</name>
    <dbReference type="NCBI Taxonomy" id="1121337"/>
    <lineage>
        <taxon>Bacteria</taxon>
        <taxon>Bacillati</taxon>
        <taxon>Bacillota</taxon>
        <taxon>Clostridia</taxon>
        <taxon>Eubacteriales</taxon>
        <taxon>Oscillospiraceae</taxon>
        <taxon>Ruminiclostridium</taxon>
    </lineage>
</organism>
<comment type="caution">
    <text evidence="1">The sequence shown here is derived from an EMBL/GenBank/DDBJ whole genome shotgun (WGS) entry which is preliminary data.</text>
</comment>
<dbReference type="EMBL" id="QKMR01000029">
    <property type="protein sequence ID" value="PYG84880.1"/>
    <property type="molecule type" value="Genomic_DNA"/>
</dbReference>
<evidence type="ECO:0000313" key="2">
    <source>
        <dbReference type="Proteomes" id="UP000248132"/>
    </source>
</evidence>
<name>A0A318XID8_9FIRM</name>
<keyword evidence="2" id="KW-1185">Reference proteome</keyword>
<sequence length="73" mass="8765">MERKIWLSDEDEKNIGKYLEYRNKNLDEDDQPWKVNDVIKVAFAIGMDEMLDRNKLNENSIGMQQEEVEEMEI</sequence>